<feature type="compositionally biased region" description="Acidic residues" evidence="2">
    <location>
        <begin position="324"/>
        <end position="337"/>
    </location>
</feature>
<evidence type="ECO:0000256" key="2">
    <source>
        <dbReference type="SAM" id="MobiDB-lite"/>
    </source>
</evidence>
<evidence type="ECO:0000256" key="1">
    <source>
        <dbReference type="SAM" id="Coils"/>
    </source>
</evidence>
<feature type="region of interest" description="Disordered" evidence="2">
    <location>
        <begin position="1"/>
        <end position="136"/>
    </location>
</feature>
<dbReference type="InterPro" id="IPR033338">
    <property type="entry name" value="Spc105/Spc7"/>
</dbReference>
<dbReference type="GO" id="GO:0034501">
    <property type="term" value="P:protein localization to kinetochore"/>
    <property type="evidence" value="ECO:0007669"/>
    <property type="project" value="TreeGrafter"/>
</dbReference>
<feature type="domain" description="Spc7 kinetochore protein" evidence="3">
    <location>
        <begin position="1006"/>
        <end position="1334"/>
    </location>
</feature>
<keyword evidence="5" id="KW-1185">Reference proteome</keyword>
<dbReference type="InterPro" id="IPR013253">
    <property type="entry name" value="Spc7_domain"/>
</dbReference>
<feature type="compositionally biased region" description="Polar residues" evidence="2">
    <location>
        <begin position="469"/>
        <end position="487"/>
    </location>
</feature>
<feature type="compositionally biased region" description="Polar residues" evidence="2">
    <location>
        <begin position="74"/>
        <end position="85"/>
    </location>
</feature>
<dbReference type="GO" id="GO:0000776">
    <property type="term" value="C:kinetochore"/>
    <property type="evidence" value="ECO:0007669"/>
    <property type="project" value="TreeGrafter"/>
</dbReference>
<evidence type="ECO:0000259" key="3">
    <source>
        <dbReference type="SMART" id="SM00787"/>
    </source>
</evidence>
<dbReference type="Proteomes" id="UP000319663">
    <property type="component" value="Unassembled WGS sequence"/>
</dbReference>
<dbReference type="Pfam" id="PF18210">
    <property type="entry name" value="Knl1_RWD_C"/>
    <property type="match status" value="1"/>
</dbReference>
<feature type="compositionally biased region" description="Basic and acidic residues" evidence="2">
    <location>
        <begin position="247"/>
        <end position="256"/>
    </location>
</feature>
<feature type="compositionally biased region" description="Low complexity" evidence="2">
    <location>
        <begin position="286"/>
        <end position="311"/>
    </location>
</feature>
<proteinExistence type="predicted"/>
<feature type="coiled-coil region" evidence="1">
    <location>
        <begin position="1197"/>
        <end position="1280"/>
    </location>
</feature>
<dbReference type="InterPro" id="IPR040850">
    <property type="entry name" value="Knl1_RWD_C"/>
</dbReference>
<dbReference type="EMBL" id="VIFY01000059">
    <property type="protein sequence ID" value="TQB72695.1"/>
    <property type="molecule type" value="Genomic_DNA"/>
</dbReference>
<dbReference type="Pfam" id="PF15402">
    <property type="entry name" value="MELT_2"/>
    <property type="match status" value="6"/>
</dbReference>
<dbReference type="SMART" id="SM00787">
    <property type="entry name" value="Spc7"/>
    <property type="match status" value="1"/>
</dbReference>
<feature type="compositionally biased region" description="Acidic residues" evidence="2">
    <location>
        <begin position="586"/>
        <end position="595"/>
    </location>
</feature>
<keyword evidence="1" id="KW-0175">Coiled coil</keyword>
<feature type="compositionally biased region" description="Polar residues" evidence="2">
    <location>
        <begin position="521"/>
        <end position="530"/>
    </location>
</feature>
<organism evidence="4 5">
    <name type="scientific">Monascus purpureus</name>
    <name type="common">Red mold</name>
    <name type="synonym">Monascus anka</name>
    <dbReference type="NCBI Taxonomy" id="5098"/>
    <lineage>
        <taxon>Eukaryota</taxon>
        <taxon>Fungi</taxon>
        <taxon>Dikarya</taxon>
        <taxon>Ascomycota</taxon>
        <taxon>Pezizomycotina</taxon>
        <taxon>Eurotiomycetes</taxon>
        <taxon>Eurotiomycetidae</taxon>
        <taxon>Eurotiales</taxon>
        <taxon>Aspergillaceae</taxon>
        <taxon>Monascus</taxon>
    </lineage>
</organism>
<dbReference type="GO" id="GO:1990758">
    <property type="term" value="P:mitotic sister chromatid biorientation"/>
    <property type="evidence" value="ECO:0007669"/>
    <property type="project" value="TreeGrafter"/>
</dbReference>
<dbReference type="GO" id="GO:0007094">
    <property type="term" value="P:mitotic spindle assembly checkpoint signaling"/>
    <property type="evidence" value="ECO:0007669"/>
    <property type="project" value="TreeGrafter"/>
</dbReference>
<feature type="region of interest" description="Disordered" evidence="2">
    <location>
        <begin position="384"/>
        <end position="403"/>
    </location>
</feature>
<dbReference type="PANTHER" id="PTHR28260">
    <property type="entry name" value="SPINDLE POLE BODY COMPONENT SPC105"/>
    <property type="match status" value="1"/>
</dbReference>
<sequence length="1577" mass="172944">MASKTDSAGSVRPRSRRSIAHVPRSKALSGSEKENATTDFGAFKTLQGSAKPAAGKNKKSRSKSLGPGGLDALQASNGNRRQSTAPFPLKSILKPTIPVSPVRNIPSFEETRRRTPRDAPQNRVSANDGANDQSREGLLIDFETPTLPSVVGADNLANPFDSFNASSAIRDGKAAAREREEREKREHDRQLILQQREARRKSMANRRVSFAPEATLHTWNVVEIAEDSTSSSASNSTRRSSSLQNSRNDDQEHDQEPLSSPGNDIDSDAAFSPVRQQDLQRLREGSASAAYDNAASSQELSSSPLSGSSAEGSEDTGVQSVAREEDDDDDDDDDDNGSSDSDAGFDAESTAMSIDDMTVRSAVTTRSDDGSTTSTARLNEALRQAAKEAGTRGIEYYENDEDGDTSMEIADQEITGAFQPWIKKGQRQSFEWDDISALHDQENVDPSKRSIGGGLPQPNSGNDDEDLSMDQTNAIGRILSNNSSFPQSGVRRKSSGAETNYEEQTMEFTNVVGGIEHPVSPTKSTYTGSNIDEDEGMTMEFTSVVGGVLGKSTTPPGEPKYPTLPQGPDDENNEKRKDRMPLESGDQQDDMEGIDMEFTRPVGGILTPAQKQVDNEEDDQTVGMDITTAIGGIMPVDPRIKSTDESTKLDSSTGQLASSTPQEDVQQPQTNSPISFHVAAVASENGSPSLTSVRSRRTRRSSRGSSTPNSTSQHASPAQKLPAPQQVTPRTTRRSTHSETTPSQSASLGDSQQTKPQGSASKRASVDRKNDFQHSEVKGDSTPLFSLKPRERRSSGLGIDKEGLGSPSVAAMLDKRRSIGHEASQFVPQVQGVRFEDPLKLHAEVDREREEEERREDGHILPEKDATLSLKEMISSLTPKKSKLRGRKSLHVGAAKGLLGKRPIELDMDDDEVEDTPKRLRGPGASPVKNIRLPTPSANDEAVSQSIRSPSRKSLRLSPVKLSTTPVQEPKSGPGDLTSPLKHGIESLHLTTPLASSPSRPEEESIDIQESESKFEPIQLQDFLNMTNIHFMELTTTKRRHTTAPNSARRESRLSAGNEPKSGAASFEDCVAAGFCTLPMLELYQHSCRELKSYISEGRQVIRSIEAETYADNPPLFREYMTAPPDIRLLMDNQFRNVKTHARLLSKATWYDWRMKLLDGLKEGLHRHVEEMKGDDEFLAKKESLLNRIVPELVEKHSSLEQEATSLQQLVDEMENCDQDELRRAREKLSSVEAEIESKKQQLKELREELQDKTDTIDTATELKAEYTAQIEQAERVKEECRGWSAREINELKASVLDIERQTGWSIVSASSSSGSAGPLMTMCYRDQLRLSFYPGAFSTGDPSHTSEERKNMPVELAYAPGTSKKSTYLSTAQLSPICSFVSKSLDCYTTTIQQSTITPRQFLRFISETWDRVLVLEEEARMLELCGVTKIKIAESGGNVNNSTLRARCTLLSRRTSKDEATPAKKGTVSSTTAAIQKRIDVDFIVKSHVVPSSVRNGADDSKATGSMYFETDVTASKVYGFGAENGEVGISEKEMREILRKELGTNVGKGKESLAPQLGDGAWQKAVQALLRAVF</sequence>
<feature type="region of interest" description="Disordered" evidence="2">
    <location>
        <begin position="844"/>
        <end position="867"/>
    </location>
</feature>
<feature type="compositionally biased region" description="Basic and acidic residues" evidence="2">
    <location>
        <begin position="170"/>
        <end position="190"/>
    </location>
</feature>
<feature type="compositionally biased region" description="Basic and acidic residues" evidence="2">
    <location>
        <begin position="764"/>
        <end position="779"/>
    </location>
</feature>
<gene>
    <name evidence="4" type="ORF">MPDQ_006560</name>
</gene>
<dbReference type="OrthoDB" id="5592879at2759"/>
<comment type="caution">
    <text evidence="4">The sequence shown here is derived from an EMBL/GenBank/DDBJ whole genome shotgun (WGS) entry which is preliminary data.</text>
</comment>
<feature type="compositionally biased region" description="Polar residues" evidence="2">
    <location>
        <begin position="936"/>
        <end position="945"/>
    </location>
</feature>
<feature type="region of interest" description="Disordered" evidence="2">
    <location>
        <begin position="902"/>
        <end position="1012"/>
    </location>
</feature>
<evidence type="ECO:0000313" key="5">
    <source>
        <dbReference type="Proteomes" id="UP000319663"/>
    </source>
</evidence>
<name>A0A507QWC2_MONPU</name>
<accession>A0A507QWC2</accession>
<dbReference type="PANTHER" id="PTHR28260:SF1">
    <property type="entry name" value="SPINDLE POLE BODY COMPONENT SPC105"/>
    <property type="match status" value="1"/>
</dbReference>
<feature type="compositionally biased region" description="Basic and acidic residues" evidence="2">
    <location>
        <begin position="638"/>
        <end position="648"/>
    </location>
</feature>
<feature type="compositionally biased region" description="Low complexity" evidence="2">
    <location>
        <begin position="703"/>
        <end position="712"/>
    </location>
</feature>
<protein>
    <recommendedName>
        <fullName evidence="3">Spc7 kinetochore protein domain-containing protein</fullName>
    </recommendedName>
</protein>
<feature type="region of interest" description="Disordered" evidence="2">
    <location>
        <begin position="159"/>
        <end position="376"/>
    </location>
</feature>
<feature type="compositionally biased region" description="Basic and acidic residues" evidence="2">
    <location>
        <begin position="855"/>
        <end position="866"/>
    </location>
</feature>
<feature type="region of interest" description="Disordered" evidence="2">
    <location>
        <begin position="1038"/>
        <end position="1062"/>
    </location>
</feature>
<reference evidence="4 5" key="1">
    <citation type="submission" date="2019-06" db="EMBL/GenBank/DDBJ databases">
        <title>Wine fermentation using esterase from Monascus purpureus.</title>
        <authorList>
            <person name="Geng C."/>
            <person name="Zhang Y."/>
        </authorList>
    </citation>
    <scope>NUCLEOTIDE SEQUENCE [LARGE SCALE GENOMIC DNA]</scope>
    <source>
        <strain evidence="4">HQ1</strain>
    </source>
</reference>
<dbReference type="STRING" id="5098.A0A507QWC2"/>
<feature type="compositionally biased region" description="Low complexity" evidence="2">
    <location>
        <begin position="228"/>
        <end position="246"/>
    </location>
</feature>
<feature type="compositionally biased region" description="Polar residues" evidence="2">
    <location>
        <begin position="649"/>
        <end position="674"/>
    </location>
</feature>
<feature type="compositionally biased region" description="Polar residues" evidence="2">
    <location>
        <begin position="122"/>
        <end position="132"/>
    </location>
</feature>
<feature type="compositionally biased region" description="Polar residues" evidence="2">
    <location>
        <begin position="744"/>
        <end position="762"/>
    </location>
</feature>
<feature type="compositionally biased region" description="Basic and acidic residues" evidence="2">
    <location>
        <begin position="436"/>
        <end position="448"/>
    </location>
</feature>
<evidence type="ECO:0000313" key="4">
    <source>
        <dbReference type="EMBL" id="TQB72695.1"/>
    </source>
</evidence>
<feature type="compositionally biased region" description="Polar residues" evidence="2">
    <location>
        <begin position="989"/>
        <end position="999"/>
    </location>
</feature>
<dbReference type="Pfam" id="PF08317">
    <property type="entry name" value="Spc7"/>
    <property type="match status" value="1"/>
</dbReference>
<feature type="region of interest" description="Disordered" evidence="2">
    <location>
        <begin position="434"/>
        <end position="805"/>
    </location>
</feature>
<dbReference type="SMART" id="SM01315">
    <property type="entry name" value="Spc7_N"/>
    <property type="match status" value="1"/>
</dbReference>
<feature type="compositionally biased region" description="Basic and acidic residues" evidence="2">
    <location>
        <begin position="788"/>
        <end position="803"/>
    </location>
</feature>